<dbReference type="Proteomes" id="UP000243542">
    <property type="component" value="Unassembled WGS sequence"/>
</dbReference>
<dbReference type="RefSeq" id="WP_245914194.1">
    <property type="nucleotide sequence ID" value="NZ_JBIAKZ010000019.1"/>
</dbReference>
<organism evidence="2 3">
    <name type="scientific">Amycolatopsis sulphurea</name>
    <dbReference type="NCBI Taxonomy" id="76022"/>
    <lineage>
        <taxon>Bacteria</taxon>
        <taxon>Bacillati</taxon>
        <taxon>Actinomycetota</taxon>
        <taxon>Actinomycetes</taxon>
        <taxon>Pseudonocardiales</taxon>
        <taxon>Pseudonocardiaceae</taxon>
        <taxon>Amycolatopsis</taxon>
    </lineage>
</organism>
<dbReference type="EMBL" id="PDJK01000001">
    <property type="protein sequence ID" value="PFG56884.1"/>
    <property type="molecule type" value="Genomic_DNA"/>
</dbReference>
<dbReference type="AlphaFoldDB" id="A0A2A9FZN2"/>
<feature type="domain" description="HTH marR-type" evidence="1">
    <location>
        <begin position="27"/>
        <end position="166"/>
    </location>
</feature>
<dbReference type="SUPFAM" id="SSF46785">
    <property type="entry name" value="Winged helix' DNA-binding domain"/>
    <property type="match status" value="1"/>
</dbReference>
<evidence type="ECO:0000313" key="3">
    <source>
        <dbReference type="Proteomes" id="UP000243542"/>
    </source>
</evidence>
<name>A0A2A9FZN2_9PSEU</name>
<keyword evidence="2" id="KW-0238">DNA-binding</keyword>
<dbReference type="Pfam" id="PF01047">
    <property type="entry name" value="MarR"/>
    <property type="match status" value="1"/>
</dbReference>
<dbReference type="PANTHER" id="PTHR39515">
    <property type="entry name" value="CONSERVED PROTEIN"/>
    <property type="match status" value="1"/>
</dbReference>
<dbReference type="SMART" id="SM00347">
    <property type="entry name" value="HTH_MARR"/>
    <property type="match status" value="1"/>
</dbReference>
<dbReference type="PROSITE" id="PS50995">
    <property type="entry name" value="HTH_MARR_2"/>
    <property type="match status" value="1"/>
</dbReference>
<dbReference type="InterPro" id="IPR036390">
    <property type="entry name" value="WH_DNA-bd_sf"/>
</dbReference>
<proteinExistence type="predicted"/>
<gene>
    <name evidence="2" type="ORF">ATK36_0418</name>
</gene>
<comment type="caution">
    <text evidence="2">The sequence shown here is derived from an EMBL/GenBank/DDBJ whole genome shotgun (WGS) entry which is preliminary data.</text>
</comment>
<dbReference type="GO" id="GO:0003677">
    <property type="term" value="F:DNA binding"/>
    <property type="evidence" value="ECO:0007669"/>
    <property type="project" value="UniProtKB-KW"/>
</dbReference>
<keyword evidence="3" id="KW-1185">Reference proteome</keyword>
<dbReference type="InterPro" id="IPR036388">
    <property type="entry name" value="WH-like_DNA-bd_sf"/>
</dbReference>
<accession>A0A2A9FZN2</accession>
<evidence type="ECO:0000259" key="1">
    <source>
        <dbReference type="PROSITE" id="PS50995"/>
    </source>
</evidence>
<dbReference type="InterPro" id="IPR000835">
    <property type="entry name" value="HTH_MarR-typ"/>
</dbReference>
<dbReference type="InterPro" id="IPR052526">
    <property type="entry name" value="HTH-type_Bedaq_tolerance"/>
</dbReference>
<evidence type="ECO:0000313" key="2">
    <source>
        <dbReference type="EMBL" id="PFG56884.1"/>
    </source>
</evidence>
<dbReference type="Gene3D" id="1.10.10.10">
    <property type="entry name" value="Winged helix-like DNA-binding domain superfamily/Winged helix DNA-binding domain"/>
    <property type="match status" value="1"/>
</dbReference>
<dbReference type="PANTHER" id="PTHR39515:SF2">
    <property type="entry name" value="HTH-TYPE TRANSCRIPTIONAL REGULATOR RV0880"/>
    <property type="match status" value="1"/>
</dbReference>
<dbReference type="GO" id="GO:0003700">
    <property type="term" value="F:DNA-binding transcription factor activity"/>
    <property type="evidence" value="ECO:0007669"/>
    <property type="project" value="InterPro"/>
</dbReference>
<reference evidence="2 3" key="1">
    <citation type="submission" date="2017-10" db="EMBL/GenBank/DDBJ databases">
        <title>Sequencing the genomes of 1000 actinobacteria strains.</title>
        <authorList>
            <person name="Klenk H.-P."/>
        </authorList>
    </citation>
    <scope>NUCLEOTIDE SEQUENCE [LARGE SCALE GENOMIC DNA]</scope>
    <source>
        <strain evidence="2 3">DSM 46092</strain>
    </source>
</reference>
<protein>
    <submittedName>
        <fullName evidence="2">DNA-binding MarR family transcriptional regulator</fullName>
    </submittedName>
</protein>
<sequence length="171" mass="17873">MTGKGPHAASDGPEVTAAAMLEGTVPEPVLADVVARLRRAMRRAARTADPDNTLSVAQLELLSCLAEHPGARPSRLAQLLKLAPNSVTTMVTGLRTRDLVTRTSGGGDRRTVALELTAAGREAVDRYQAHNAAILAAALDRVHPAWRHLIAAAIPALAELIGAIDDLAESG</sequence>